<keyword evidence="8" id="KW-1185">Reference proteome</keyword>
<comment type="caution">
    <text evidence="7">The sequence shown here is derived from an EMBL/GenBank/DDBJ whole genome shotgun (WGS) entry which is preliminary data.</text>
</comment>
<evidence type="ECO:0000256" key="3">
    <source>
        <dbReference type="ARBA" id="ARBA00037882"/>
    </source>
</evidence>
<dbReference type="InterPro" id="IPR016187">
    <property type="entry name" value="CTDL_fold"/>
</dbReference>
<organism evidence="7 8">
    <name type="scientific">Caenispirillum salinarum AK4</name>
    <dbReference type="NCBI Taxonomy" id="1238182"/>
    <lineage>
        <taxon>Bacteria</taxon>
        <taxon>Pseudomonadati</taxon>
        <taxon>Pseudomonadota</taxon>
        <taxon>Alphaproteobacteria</taxon>
        <taxon>Rhodospirillales</taxon>
        <taxon>Novispirillaceae</taxon>
        <taxon>Caenispirillum</taxon>
    </lineage>
</organism>
<feature type="domain" description="Sulfatase-modifying factor enzyme-like" evidence="5">
    <location>
        <begin position="358"/>
        <end position="439"/>
    </location>
</feature>
<dbReference type="NCBIfam" id="TIGR03440">
    <property type="entry name" value="egtB_TIGR03440"/>
    <property type="match status" value="1"/>
</dbReference>
<dbReference type="GO" id="GO:0052699">
    <property type="term" value="P:ergothioneine biosynthetic process"/>
    <property type="evidence" value="ECO:0007669"/>
    <property type="project" value="InterPro"/>
</dbReference>
<dbReference type="PANTHER" id="PTHR23150:SF36">
    <property type="entry name" value="HERCYNINE OXYGENASE"/>
    <property type="match status" value="1"/>
</dbReference>
<dbReference type="AlphaFoldDB" id="K9GVU9"/>
<dbReference type="PATRIC" id="fig|1238182.3.peg.2372"/>
<dbReference type="InterPro" id="IPR017806">
    <property type="entry name" value="EgtB"/>
</dbReference>
<dbReference type="SUPFAM" id="SSF56436">
    <property type="entry name" value="C-type lectin-like"/>
    <property type="match status" value="1"/>
</dbReference>
<evidence type="ECO:0000313" key="8">
    <source>
        <dbReference type="Proteomes" id="UP000009881"/>
    </source>
</evidence>
<feature type="region of interest" description="Disordered" evidence="4">
    <location>
        <begin position="1"/>
        <end position="24"/>
    </location>
</feature>
<protein>
    <recommendedName>
        <fullName evidence="9">Serine/threonine kinase</fullName>
    </recommendedName>
</protein>
<keyword evidence="1" id="KW-0560">Oxidoreductase</keyword>
<dbReference type="eggNOG" id="COG1262">
    <property type="taxonomic scope" value="Bacteria"/>
</dbReference>
<dbReference type="OrthoDB" id="9768004at2"/>
<sequence length="442" mass="49357">MLDDDRTGTPAAHPAEPAHADRDSLRARYAAVRKRTEDLAARLSPEDMQVQPRTECSPTKWHIAHVTWFFETFILREVFPRRKPFHPDFPFLFNSYYWGAGPRQPRPERGLLTRPPLDDVYAYRRAIDADMDRLLAIAEPDTLAAMLPVLEIGLAHEEQHQELILMDILDLFSRNPLRPAYRPAEAAPAASGAAAALRWHEHPGGIVGIGHGAPGFAFDNEGPRHDALLRPFRIASRCVTNGEWLAFMQDGGYERPDLWLMDGWGTVQAEGWQAPEYWVRDGDGGGGWLQYGLTGTGPIDPAAPVVHISFYEADAYARWAGARLPTEEEWEAVAAGLPVEGHFLVHPARDALTPRPAPAAVGPVQMFGDVWEWTGSPYRPYPGYRPPAGTLGEYNGKFMSSQMVLRGGCCATPAGHLRPTYRNFFYPHERWAFSGVRLAEDC</sequence>
<dbReference type="InterPro" id="IPR034660">
    <property type="entry name" value="DinB/YfiT-like"/>
</dbReference>
<dbReference type="InterPro" id="IPR051043">
    <property type="entry name" value="Sulfatase_Mod_Factor_Kinase"/>
</dbReference>
<evidence type="ECO:0000313" key="7">
    <source>
        <dbReference type="EMBL" id="EKV30075.1"/>
    </source>
</evidence>
<evidence type="ECO:0000256" key="2">
    <source>
        <dbReference type="ARBA" id="ARBA00023004"/>
    </source>
</evidence>
<dbReference type="Proteomes" id="UP000009881">
    <property type="component" value="Unassembled WGS sequence"/>
</dbReference>
<dbReference type="InterPro" id="IPR005532">
    <property type="entry name" value="SUMF_dom"/>
</dbReference>
<gene>
    <name evidence="7" type="ORF">C882_0156</name>
</gene>
<feature type="domain" description="DinB-like" evidence="6">
    <location>
        <begin position="29"/>
        <end position="163"/>
    </location>
</feature>
<dbReference type="InterPro" id="IPR042095">
    <property type="entry name" value="SUMF_sf"/>
</dbReference>
<dbReference type="Pfam" id="PF12867">
    <property type="entry name" value="DinB_2"/>
    <property type="match status" value="1"/>
</dbReference>
<dbReference type="STRING" id="1238182.C882_0156"/>
<evidence type="ECO:0000259" key="5">
    <source>
        <dbReference type="Pfam" id="PF03781"/>
    </source>
</evidence>
<proteinExistence type="predicted"/>
<dbReference type="RefSeq" id="WP_009540816.1">
    <property type="nucleotide sequence ID" value="NZ_ANHY01000010.1"/>
</dbReference>
<comment type="pathway">
    <text evidence="3">Amino-acid biosynthesis; ergothioneine biosynthesis.</text>
</comment>
<accession>K9GVU9</accession>
<dbReference type="Gene3D" id="3.90.1580.10">
    <property type="entry name" value="paralog of FGE (formylglycine-generating enzyme)"/>
    <property type="match status" value="1"/>
</dbReference>
<evidence type="ECO:0000256" key="4">
    <source>
        <dbReference type="SAM" id="MobiDB-lite"/>
    </source>
</evidence>
<evidence type="ECO:0000259" key="6">
    <source>
        <dbReference type="Pfam" id="PF12867"/>
    </source>
</evidence>
<name>K9GVU9_9PROT</name>
<reference evidence="7 8" key="1">
    <citation type="journal article" date="2013" name="Genome Announc.">
        <title>Draft Genome Sequence of an Alphaproteobacterium, Caenispirillum salinarum AK4(T), Isolated from a Solar Saltern.</title>
        <authorList>
            <person name="Khatri I."/>
            <person name="Singh A."/>
            <person name="Korpole S."/>
            <person name="Pinnaka A.K."/>
            <person name="Subramanian S."/>
        </authorList>
    </citation>
    <scope>NUCLEOTIDE SEQUENCE [LARGE SCALE GENOMIC DNA]</scope>
    <source>
        <strain evidence="7 8">AK4</strain>
    </source>
</reference>
<evidence type="ECO:0000256" key="1">
    <source>
        <dbReference type="ARBA" id="ARBA00023002"/>
    </source>
</evidence>
<dbReference type="EMBL" id="ANHY01000010">
    <property type="protein sequence ID" value="EKV30075.1"/>
    <property type="molecule type" value="Genomic_DNA"/>
</dbReference>
<keyword evidence="2" id="KW-0408">Iron</keyword>
<dbReference type="SUPFAM" id="SSF109854">
    <property type="entry name" value="DinB/YfiT-like putative metalloenzymes"/>
    <property type="match status" value="1"/>
</dbReference>
<feature type="domain" description="Sulfatase-modifying factor enzyme-like" evidence="5">
    <location>
        <begin position="203"/>
        <end position="336"/>
    </location>
</feature>
<evidence type="ECO:0008006" key="9">
    <source>
        <dbReference type="Google" id="ProtNLM"/>
    </source>
</evidence>
<dbReference type="PANTHER" id="PTHR23150">
    <property type="entry name" value="SULFATASE MODIFYING FACTOR 1, 2"/>
    <property type="match status" value="1"/>
</dbReference>
<dbReference type="InterPro" id="IPR024775">
    <property type="entry name" value="DinB-like"/>
</dbReference>
<dbReference type="Pfam" id="PF03781">
    <property type="entry name" value="FGE-sulfatase"/>
    <property type="match status" value="2"/>
</dbReference>